<name>A0A0G9H9H6_9GAMM</name>
<dbReference type="AlphaFoldDB" id="A0A0G9H9H6"/>
<evidence type="ECO:0000313" key="2">
    <source>
        <dbReference type="Proteomes" id="UP000182987"/>
    </source>
</evidence>
<dbReference type="PATRIC" id="fig|1440763.5.peg.2666"/>
<proteinExistence type="predicted"/>
<organism evidence="1 2">
    <name type="scientific">Luteibacter rhizovicinus DSM 16549</name>
    <dbReference type="NCBI Taxonomy" id="1440763"/>
    <lineage>
        <taxon>Bacteria</taxon>
        <taxon>Pseudomonadati</taxon>
        <taxon>Pseudomonadota</taxon>
        <taxon>Gammaproteobacteria</taxon>
        <taxon>Lysobacterales</taxon>
        <taxon>Rhodanobacteraceae</taxon>
        <taxon>Luteibacter</taxon>
    </lineage>
</organism>
<dbReference type="Proteomes" id="UP000182987">
    <property type="component" value="Chromosome"/>
</dbReference>
<keyword evidence="2" id="KW-1185">Reference proteome</keyword>
<evidence type="ECO:0000313" key="1">
    <source>
        <dbReference type="EMBL" id="APG03978.1"/>
    </source>
</evidence>
<dbReference type="KEGG" id="lrz:BJI69_08745"/>
<accession>A0A0G9H9H6</accession>
<sequence length="221" mass="23306">MKYFAMCCASASLLLSASAVATETGADLLVKGSITPGAACNVVIGSTLNLGTIKRSDLSSDPSKETQLEEQSVPTSVSCLQAQRFAFVVREAGGSDPASDKIFPMRANDDQKRTGKLFLLFDAQSTKVDGVQGYATGADRMIDLGSATWGPATSPRENLPITNGRYAVGFVTEAGSTEAPANIKDLSVKLLVRPWINAVNDLDLNADIGFASDLGLEISYF</sequence>
<reference evidence="2" key="1">
    <citation type="submission" date="2016-09" db="EMBL/GenBank/DDBJ databases">
        <authorList>
            <person name="Lysoe E."/>
        </authorList>
    </citation>
    <scope>NUCLEOTIDE SEQUENCE [LARGE SCALE GENOMIC DNA]</scope>
    <source>
        <strain evidence="2">LJ96T</strain>
    </source>
</reference>
<dbReference type="STRING" id="1440763.BJI69_08745"/>
<dbReference type="EMBL" id="CP017480">
    <property type="protein sequence ID" value="APG03978.1"/>
    <property type="molecule type" value="Genomic_DNA"/>
</dbReference>
<protein>
    <submittedName>
        <fullName evidence="1">Uncharacterized protein</fullName>
    </submittedName>
</protein>
<gene>
    <name evidence="1" type="ORF">BJI69_08745</name>
</gene>